<evidence type="ECO:0008006" key="4">
    <source>
        <dbReference type="Google" id="ProtNLM"/>
    </source>
</evidence>
<evidence type="ECO:0000313" key="2">
    <source>
        <dbReference type="EMBL" id="GHI01276.1"/>
    </source>
</evidence>
<dbReference type="EMBL" id="BNDS01000038">
    <property type="protein sequence ID" value="GHI01276.1"/>
    <property type="molecule type" value="Genomic_DNA"/>
</dbReference>
<proteinExistence type="predicted"/>
<protein>
    <recommendedName>
        <fullName evidence="4">PrcB C-terminal domain-containing protein</fullName>
    </recommendedName>
</protein>
<name>A0ABQ3NBH7_9BACI</name>
<feature type="chain" id="PRO_5045045732" description="PrcB C-terminal domain-containing protein" evidence="1">
    <location>
        <begin position="27"/>
        <end position="138"/>
    </location>
</feature>
<evidence type="ECO:0000256" key="1">
    <source>
        <dbReference type="SAM" id="SignalP"/>
    </source>
</evidence>
<gene>
    <name evidence="2" type="ORF">AM1BK_48180</name>
</gene>
<sequence>MQKTICFILVIGILAGCLDQTPNAEAALKNSVVEHNTNYSNTQGHPFPALFVQYKTKGNHVFVECIVTGITFRQSDYSKQKVGKIVVWINGKRKSEVDSAAFIIKGLTPGNHKIKLEVVKLNNVPYGLDKEFIVDIPK</sequence>
<keyword evidence="1" id="KW-0732">Signal</keyword>
<dbReference type="Proteomes" id="UP000637074">
    <property type="component" value="Unassembled WGS sequence"/>
</dbReference>
<dbReference type="RefSeq" id="WP_191276932.1">
    <property type="nucleotide sequence ID" value="NZ_BNDS01000038.1"/>
</dbReference>
<keyword evidence="3" id="KW-1185">Reference proteome</keyword>
<reference evidence="2 3" key="1">
    <citation type="journal article" date="2022" name="Int. J. Syst. Evol. Microbiol.">
        <title>Neobacillus kokaensis sp. nov., isolated from soil.</title>
        <authorList>
            <person name="Yuki K."/>
            <person name="Matsubara H."/>
            <person name="Yamaguchi S."/>
        </authorList>
    </citation>
    <scope>NUCLEOTIDE SEQUENCE [LARGE SCALE GENOMIC DNA]</scope>
    <source>
        <strain evidence="2 3">LOB 377</strain>
    </source>
</reference>
<organism evidence="2 3">
    <name type="scientific">Neobacillus kokaensis</name>
    <dbReference type="NCBI Taxonomy" id="2759023"/>
    <lineage>
        <taxon>Bacteria</taxon>
        <taxon>Bacillati</taxon>
        <taxon>Bacillota</taxon>
        <taxon>Bacilli</taxon>
        <taxon>Bacillales</taxon>
        <taxon>Bacillaceae</taxon>
        <taxon>Neobacillus</taxon>
    </lineage>
</organism>
<feature type="signal peptide" evidence="1">
    <location>
        <begin position="1"/>
        <end position="26"/>
    </location>
</feature>
<accession>A0ABQ3NBH7</accession>
<dbReference type="PROSITE" id="PS51257">
    <property type="entry name" value="PROKAR_LIPOPROTEIN"/>
    <property type="match status" value="1"/>
</dbReference>
<comment type="caution">
    <text evidence="2">The sequence shown here is derived from an EMBL/GenBank/DDBJ whole genome shotgun (WGS) entry which is preliminary data.</text>
</comment>
<evidence type="ECO:0000313" key="3">
    <source>
        <dbReference type="Proteomes" id="UP000637074"/>
    </source>
</evidence>